<dbReference type="RefSeq" id="WP_285520878.1">
    <property type="nucleotide sequence ID" value="NZ_JASNGB010000006.1"/>
</dbReference>
<dbReference type="InterPro" id="IPR014060">
    <property type="entry name" value="PglZ"/>
</dbReference>
<dbReference type="Pfam" id="PF08665">
    <property type="entry name" value="PglZ"/>
    <property type="match status" value="1"/>
</dbReference>
<comment type="caution">
    <text evidence="1">The sequence shown here is derived from an EMBL/GenBank/DDBJ whole genome shotgun (WGS) entry which is preliminary data.</text>
</comment>
<organism evidence="1 2">
    <name type="scientific">Deinococcus rhizophilus</name>
    <dbReference type="NCBI Taxonomy" id="3049544"/>
    <lineage>
        <taxon>Bacteria</taxon>
        <taxon>Thermotogati</taxon>
        <taxon>Deinococcota</taxon>
        <taxon>Deinococci</taxon>
        <taxon>Deinococcales</taxon>
        <taxon>Deinococcaceae</taxon>
        <taxon>Deinococcus</taxon>
    </lineage>
</organism>
<proteinExistence type="predicted"/>
<accession>A0ABT7JFX8</accession>
<reference evidence="1 2" key="1">
    <citation type="submission" date="2023-05" db="EMBL/GenBank/DDBJ databases">
        <authorList>
            <person name="Gao F."/>
        </authorList>
    </citation>
    <scope>NUCLEOTIDE SEQUENCE [LARGE SCALE GENOMIC DNA]</scope>
    <source>
        <strain evidence="1 2">MIMF12</strain>
    </source>
</reference>
<dbReference type="InterPro" id="IPR017850">
    <property type="entry name" value="Alkaline_phosphatase_core_sf"/>
</dbReference>
<sequence length="854" mass="93962">MKPDRVRLSLQTLFADDRRWAHHGRRLVFWYDPEGEFREEISSLHLDGVDVLTLGETPFALKRRLIVQDPDTPFLLYAPFPEPPAAENWLLDLQCTGVLFRADRAAMVFADLGYRDRSLEAVVRAYPRLFGSKKRIADLQGLMLPPDVDERSLLTGMLAAAVGEKVADGSLILRRVLLGGLDEDTNPAWSELAKLGLTDAFWTLAAQVTLFRAEAPTLRRLFLALLVSHLTQQLGGTVPPALASMVLPNTARAYALVSAWQRDVRDAPRLIDLTVEVEADLGIEAWAEGQEPEAYVQVDTFPVLDRVALRALVRALQSPGTNLGTVLTVARTRLTLPHATRYSAEYGAVIAAAGLFEQRRAFSGAFPTDAATLLERYTSGLHVFDRLYRHYVTALDAASGDLLRDLTGAVEDVYVHWFLEGLGSAWTDAFDVGLPGRMGGTRGQWLFFGRHVLPLLQKNERDRVVVIISDALRYEVATELRERITTDLRGEPELGSLLAALPSQTRWGMAALLPGQTLTWDAAGERVLRDGQPTRAEDRAAHLARTGYPSAALKLDHLMSLSVEEGRTLFEGKRLIYLYHDAIDAVGDKPASERDVFAACEVALDELTRAVKRLANSLNTSTVIVTADHGFLYQRQAIAEADKLALPPKGAGISADRRSVVGPDLPPADGTLRVSLEAYQPMTAPVTALFPRGTLRYRIAGGGAQYVHGGASLQEMVVPVLTYRHKRASAGQPQASRKVGVAVVARSQRVTNTLFSVPLVQTDAVAERVRSRTVTVRLVDDQGRDVTDVRRLTFESPSPHPSEREQVARLSVTLPNPDAAATYFLLVTDGEDGLELVREPWTISIAFQNDFGEF</sequence>
<keyword evidence="2" id="KW-1185">Reference proteome</keyword>
<dbReference type="Proteomes" id="UP001302059">
    <property type="component" value="Unassembled WGS sequence"/>
</dbReference>
<name>A0ABT7JFX8_9DEIO</name>
<dbReference type="NCBIfam" id="TIGR02687">
    <property type="entry name" value="BREX-1 system phosphatase PglZ type A"/>
    <property type="match status" value="1"/>
</dbReference>
<dbReference type="SUPFAM" id="SSF53649">
    <property type="entry name" value="Alkaline phosphatase-like"/>
    <property type="match status" value="1"/>
</dbReference>
<evidence type="ECO:0000313" key="2">
    <source>
        <dbReference type="Proteomes" id="UP001302059"/>
    </source>
</evidence>
<evidence type="ECO:0000313" key="1">
    <source>
        <dbReference type="EMBL" id="MDL2342848.1"/>
    </source>
</evidence>
<protein>
    <submittedName>
        <fullName evidence="1">BREX-1 system phosphatase PglZ type A</fullName>
    </submittedName>
</protein>
<dbReference type="EMBL" id="JASNGB010000006">
    <property type="protein sequence ID" value="MDL2342848.1"/>
    <property type="molecule type" value="Genomic_DNA"/>
</dbReference>
<gene>
    <name evidence="1" type="primary">pglZ</name>
    <name evidence="1" type="ORF">QOL99_01665</name>
</gene>